<comment type="caution">
    <text evidence="1">The sequence shown here is derived from an EMBL/GenBank/DDBJ whole genome shotgun (WGS) entry which is preliminary data.</text>
</comment>
<dbReference type="Proteomes" id="UP000537204">
    <property type="component" value="Unassembled WGS sequence"/>
</dbReference>
<evidence type="ECO:0000313" key="2">
    <source>
        <dbReference type="Proteomes" id="UP000537204"/>
    </source>
</evidence>
<gene>
    <name evidence="1" type="ORF">HDE68_000367</name>
</gene>
<reference evidence="1 2" key="1">
    <citation type="submission" date="2020-08" db="EMBL/GenBank/DDBJ databases">
        <title>Genomic Encyclopedia of Type Strains, Phase IV (KMG-V): Genome sequencing to study the core and pangenomes of soil and plant-associated prokaryotes.</title>
        <authorList>
            <person name="Whitman W."/>
        </authorList>
    </citation>
    <scope>NUCLEOTIDE SEQUENCE [LARGE SCALE GENOMIC DNA]</scope>
    <source>
        <strain evidence="1 2">S3M1</strain>
    </source>
</reference>
<dbReference type="EMBL" id="JACHCE010000001">
    <property type="protein sequence ID" value="MBB5634482.1"/>
    <property type="molecule type" value="Genomic_DNA"/>
</dbReference>
<name>A0A7W8ZI73_9SPHI</name>
<sequence>MLILCLNFWAVKAQDIEVSGMVSFSDGGVAPGVTIVIKENEKMLSYHSTMSDGSYKFKMPSGNANLLLFKSIGYKTTEVNIKTLKITDQKHASLDVTLQEDAFELKGIVIQGDGKKERDTVALNLDKMNLTENSKFREILSKSPNFRLEDDGSIFYKGKPIDKILLNNRPGFVNQNSVALESIEKRMIEGIKIINNYKNNFSLNFDEVEETVLNIDTKEGFKNIIKPSFQAGYGYDNKYNFQGEALYFGNQLNSFLTTHTNNIGKMNVNLREIDVLLRSQESLSVYQQNVLNELLIPNKNRLSDFSSSTNYTFRKETPANRINATVYYFNTDRTSSLFSQSTNYDGSEIFKTNQTIHTKGNTLLSNIIVDFKMKTNQILSYQFGGNLLRDKGFSPQESVYGGVDSIHIFSAQKTSIGSMINKVNYDYKVAKNLILGSRTFWYTERSAIPVSASTDQQTIFNQDLVYRKNNIGQSIFLRYKQSEFFSPSLELNAGRVSEELNGQHNLNARDLDRSIMTYKANFKVFGERILKRIRYDAVFGIDHGDYKMGNGKRNYLNFPFDAKIRFENKLDLIEFNAANKFTPYDLQSGTVVLQSYNRVIQGSTAYPLNQSKTRIMGLKYAHNDFLKMLSYGGSANYVKNIDQLKDAFVKVIGNGLQQYQLYAIPSGEQYSVEAYGAKTIFSAGFPIKLDLNFKYLANNSPVYIMGNLSSVKNKDKIIRAGLESNTSSPINIEINTKNTFSNINVDGNRYSSSYSTNNFLLKYRTKKNEATLTFLYNNDHIIGKKYIRRNFNLSLKRTIGKTILGVEAENFDDIFKIFDNTAYNSILNFQNGINTVTVRNMAISYIMFTIKQNF</sequence>
<accession>A0A7W8ZI73</accession>
<dbReference type="Gene3D" id="2.60.40.1120">
    <property type="entry name" value="Carboxypeptidase-like, regulatory domain"/>
    <property type="match status" value="1"/>
</dbReference>
<dbReference type="RefSeq" id="WP_183878329.1">
    <property type="nucleotide sequence ID" value="NZ_JACHCE010000001.1"/>
</dbReference>
<protein>
    <recommendedName>
        <fullName evidence="3">Carboxypeptidase-like protein</fullName>
    </recommendedName>
</protein>
<organism evidence="1 2">
    <name type="scientific">Pedobacter cryoconitis</name>
    <dbReference type="NCBI Taxonomy" id="188932"/>
    <lineage>
        <taxon>Bacteria</taxon>
        <taxon>Pseudomonadati</taxon>
        <taxon>Bacteroidota</taxon>
        <taxon>Sphingobacteriia</taxon>
        <taxon>Sphingobacteriales</taxon>
        <taxon>Sphingobacteriaceae</taxon>
        <taxon>Pedobacter</taxon>
    </lineage>
</organism>
<dbReference type="InterPro" id="IPR008969">
    <property type="entry name" value="CarboxyPept-like_regulatory"/>
</dbReference>
<dbReference type="SUPFAM" id="SSF49464">
    <property type="entry name" value="Carboxypeptidase regulatory domain-like"/>
    <property type="match status" value="1"/>
</dbReference>
<proteinExistence type="predicted"/>
<dbReference type="AlphaFoldDB" id="A0A7W8ZI73"/>
<evidence type="ECO:0008006" key="3">
    <source>
        <dbReference type="Google" id="ProtNLM"/>
    </source>
</evidence>
<evidence type="ECO:0000313" key="1">
    <source>
        <dbReference type="EMBL" id="MBB5634482.1"/>
    </source>
</evidence>